<dbReference type="AlphaFoldDB" id="M1V9D8"/>
<dbReference type="PANTHER" id="PTHR43968">
    <property type="match status" value="1"/>
</dbReference>
<feature type="domain" description="GST N-terminal" evidence="1">
    <location>
        <begin position="45"/>
        <end position="125"/>
    </location>
</feature>
<feature type="domain" description="GST C-terminal" evidence="2">
    <location>
        <begin position="131"/>
        <end position="266"/>
    </location>
</feature>
<dbReference type="InterPro" id="IPR040079">
    <property type="entry name" value="Glutathione_S-Trfase"/>
</dbReference>
<organism evidence="3 4">
    <name type="scientific">Cyanidioschyzon merolae (strain NIES-3377 / 10D)</name>
    <name type="common">Unicellular red alga</name>
    <dbReference type="NCBI Taxonomy" id="280699"/>
    <lineage>
        <taxon>Eukaryota</taxon>
        <taxon>Rhodophyta</taxon>
        <taxon>Bangiophyceae</taxon>
        <taxon>Cyanidiales</taxon>
        <taxon>Cyanidiaceae</taxon>
        <taxon>Cyanidioschyzon</taxon>
    </lineage>
</organism>
<dbReference type="RefSeq" id="XP_005537460.1">
    <property type="nucleotide sequence ID" value="XM_005537403.1"/>
</dbReference>
<dbReference type="InterPro" id="IPR004045">
    <property type="entry name" value="Glutathione_S-Trfase_N"/>
</dbReference>
<dbReference type="EMBL" id="AP006497">
    <property type="protein sequence ID" value="BAM81424.1"/>
    <property type="molecule type" value="Genomic_DNA"/>
</dbReference>
<evidence type="ECO:0000259" key="1">
    <source>
        <dbReference type="PROSITE" id="PS50404"/>
    </source>
</evidence>
<dbReference type="Gene3D" id="3.40.30.10">
    <property type="entry name" value="Glutaredoxin"/>
    <property type="match status" value="1"/>
</dbReference>
<dbReference type="CDD" id="cd00299">
    <property type="entry name" value="GST_C_family"/>
    <property type="match status" value="1"/>
</dbReference>
<dbReference type="Gene3D" id="1.20.1050.10">
    <property type="match status" value="1"/>
</dbReference>
<evidence type="ECO:0000313" key="4">
    <source>
        <dbReference type="Proteomes" id="UP000007014"/>
    </source>
</evidence>
<dbReference type="SUPFAM" id="SSF47616">
    <property type="entry name" value="GST C-terminal domain-like"/>
    <property type="match status" value="1"/>
</dbReference>
<dbReference type="InterPro" id="IPR050983">
    <property type="entry name" value="GST_Omega/HSP26"/>
</dbReference>
<dbReference type="PROSITE" id="PS50404">
    <property type="entry name" value="GST_NTER"/>
    <property type="match status" value="1"/>
</dbReference>
<dbReference type="Proteomes" id="UP000007014">
    <property type="component" value="Chromosome 15"/>
</dbReference>
<protein>
    <recommendedName>
        <fullName evidence="5">Glutathione S-transferase</fullName>
    </recommendedName>
</protein>
<proteinExistence type="predicted"/>
<dbReference type="SUPFAM" id="SSF52833">
    <property type="entry name" value="Thioredoxin-like"/>
    <property type="match status" value="1"/>
</dbReference>
<keyword evidence="4" id="KW-1185">Reference proteome</keyword>
<reference evidence="3 4" key="2">
    <citation type="journal article" date="2007" name="BMC Biol.">
        <title>A 100%-complete sequence reveals unusually simple genomic features in the hot-spring red alga Cyanidioschyzon merolae.</title>
        <authorList>
            <person name="Nozaki H."/>
            <person name="Takano H."/>
            <person name="Misumi O."/>
            <person name="Terasawa K."/>
            <person name="Matsuzaki M."/>
            <person name="Maruyama S."/>
            <person name="Nishida K."/>
            <person name="Yagisawa F."/>
            <person name="Yoshida Y."/>
            <person name="Fujiwara T."/>
            <person name="Takio S."/>
            <person name="Tamura K."/>
            <person name="Chung S.J."/>
            <person name="Nakamura S."/>
            <person name="Kuroiwa H."/>
            <person name="Tanaka K."/>
            <person name="Sato N."/>
            <person name="Kuroiwa T."/>
        </authorList>
    </citation>
    <scope>NUCLEOTIDE SEQUENCE [LARGE SCALE GENOMIC DNA]</scope>
    <source>
        <strain evidence="3 4">10D</strain>
    </source>
</reference>
<dbReference type="STRING" id="280699.M1V9D8"/>
<dbReference type="GO" id="GO:0005737">
    <property type="term" value="C:cytoplasm"/>
    <property type="evidence" value="ECO:0007669"/>
    <property type="project" value="TreeGrafter"/>
</dbReference>
<dbReference type="Pfam" id="PF13417">
    <property type="entry name" value="GST_N_3"/>
    <property type="match status" value="1"/>
</dbReference>
<evidence type="ECO:0000259" key="2">
    <source>
        <dbReference type="PROSITE" id="PS50405"/>
    </source>
</evidence>
<sequence length="279" mass="32043">MAFIHALPVRPKHTPIQAIFPRAQRRHFINKGTLCVLMNDTTSNQTATLFSVPVSNFSARVRYIIYDNNLDIKIEPPGSYLKTSEYRQRVHKYGKFPALVLPTGESIWESDVIVEYLLDKYGLGERYRPQTPEKRARARLYVRVHDLYLTTNQAVLYRPTNTPAEREHGLSQIELHLDTLETMLTEDNTRRHAVETQMVTLADIALAPTLAMYAAIMPKWHHRPVFRNRPRLQQLLEGFRASSETAARVLEEIEGGVHAWEQSGRFEQMGLSPVKVPNA</sequence>
<gene>
    <name evidence="3" type="ORF">CYME_CMO029C</name>
</gene>
<name>M1V9D8_CYAM1</name>
<dbReference type="CDD" id="cd00570">
    <property type="entry name" value="GST_N_family"/>
    <property type="match status" value="1"/>
</dbReference>
<dbReference type="InterPro" id="IPR036249">
    <property type="entry name" value="Thioredoxin-like_sf"/>
</dbReference>
<dbReference type="OMA" id="PIQGCMY"/>
<reference evidence="3 4" key="1">
    <citation type="journal article" date="2004" name="Nature">
        <title>Genome sequence of the ultrasmall unicellular red alga Cyanidioschyzon merolae 10D.</title>
        <authorList>
            <person name="Matsuzaki M."/>
            <person name="Misumi O."/>
            <person name="Shin-i T."/>
            <person name="Maruyama S."/>
            <person name="Takahara M."/>
            <person name="Miyagishima S."/>
            <person name="Mori T."/>
            <person name="Nishida K."/>
            <person name="Yagisawa F."/>
            <person name="Nishida K."/>
            <person name="Yoshida Y."/>
            <person name="Nishimura Y."/>
            <person name="Nakao S."/>
            <person name="Kobayashi T."/>
            <person name="Momoyama Y."/>
            <person name="Higashiyama T."/>
            <person name="Minoda A."/>
            <person name="Sano M."/>
            <person name="Nomoto H."/>
            <person name="Oishi K."/>
            <person name="Hayashi H."/>
            <person name="Ohta F."/>
            <person name="Nishizaka S."/>
            <person name="Haga S."/>
            <person name="Miura S."/>
            <person name="Morishita T."/>
            <person name="Kabeya Y."/>
            <person name="Terasawa K."/>
            <person name="Suzuki Y."/>
            <person name="Ishii Y."/>
            <person name="Asakawa S."/>
            <person name="Takano H."/>
            <person name="Ohta N."/>
            <person name="Kuroiwa H."/>
            <person name="Tanaka K."/>
            <person name="Shimizu N."/>
            <person name="Sugano S."/>
            <person name="Sato N."/>
            <person name="Nozaki H."/>
            <person name="Ogasawara N."/>
            <person name="Kohara Y."/>
            <person name="Kuroiwa T."/>
        </authorList>
    </citation>
    <scope>NUCLEOTIDE SEQUENCE [LARGE SCALE GENOMIC DNA]</scope>
    <source>
        <strain evidence="3 4">10D</strain>
    </source>
</reference>
<dbReference type="GeneID" id="16995523"/>
<dbReference type="HOGENOM" id="CLU_1005908_0_0_1"/>
<dbReference type="InterPro" id="IPR010987">
    <property type="entry name" value="Glutathione-S-Trfase_C-like"/>
</dbReference>
<dbReference type="Gramene" id="CMO029CT">
    <property type="protein sequence ID" value="CMO029CT"/>
    <property type="gene ID" value="CMO029C"/>
</dbReference>
<dbReference type="OrthoDB" id="422574at2759"/>
<evidence type="ECO:0008006" key="5">
    <source>
        <dbReference type="Google" id="ProtNLM"/>
    </source>
</evidence>
<dbReference type="InterPro" id="IPR036282">
    <property type="entry name" value="Glutathione-S-Trfase_C_sf"/>
</dbReference>
<dbReference type="SFLD" id="SFLDS00019">
    <property type="entry name" value="Glutathione_Transferase_(cytos"/>
    <property type="match status" value="1"/>
</dbReference>
<evidence type="ECO:0000313" key="3">
    <source>
        <dbReference type="EMBL" id="BAM81424.1"/>
    </source>
</evidence>
<accession>M1V9D8</accession>
<dbReference type="PROSITE" id="PS50405">
    <property type="entry name" value="GST_CTER"/>
    <property type="match status" value="1"/>
</dbReference>
<dbReference type="KEGG" id="cme:CYME_CMO029C"/>
<dbReference type="PANTHER" id="PTHR43968:SF6">
    <property type="entry name" value="GLUTATHIONE S-TRANSFERASE OMEGA"/>
    <property type="match status" value="1"/>
</dbReference>